<protein>
    <submittedName>
        <fullName evidence="3">Peptidoglycan-binding domain 1 protein</fullName>
    </submittedName>
</protein>
<dbReference type="eggNOG" id="COG3409">
    <property type="taxonomic scope" value="Bacteria"/>
</dbReference>
<feature type="domain" description="Peptidoglycan binding-like" evidence="2">
    <location>
        <begin position="92"/>
        <end position="144"/>
    </location>
</feature>
<dbReference type="AlphaFoldDB" id="C6WEG4"/>
<name>C6WEG4_ACTMD</name>
<dbReference type="Proteomes" id="UP000002213">
    <property type="component" value="Chromosome"/>
</dbReference>
<dbReference type="EMBL" id="CP001630">
    <property type="protein sequence ID" value="ACU37764.1"/>
    <property type="molecule type" value="Genomic_DNA"/>
</dbReference>
<keyword evidence="1" id="KW-0732">Signal</keyword>
<feature type="chain" id="PRO_5038922278" evidence="1">
    <location>
        <begin position="25"/>
        <end position="164"/>
    </location>
</feature>
<evidence type="ECO:0000313" key="4">
    <source>
        <dbReference type="Proteomes" id="UP000002213"/>
    </source>
</evidence>
<dbReference type="SUPFAM" id="SSF47090">
    <property type="entry name" value="PGBD-like"/>
    <property type="match status" value="1"/>
</dbReference>
<proteinExistence type="predicted"/>
<dbReference type="RefSeq" id="WP_015802651.1">
    <property type="nucleotide sequence ID" value="NC_013093.1"/>
</dbReference>
<evidence type="ECO:0000313" key="3">
    <source>
        <dbReference type="EMBL" id="ACU37764.1"/>
    </source>
</evidence>
<reference evidence="3 4" key="1">
    <citation type="journal article" date="2009" name="Stand. Genomic Sci.">
        <title>Complete genome sequence of Actinosynnema mirum type strain (101).</title>
        <authorList>
            <person name="Land M."/>
            <person name="Lapidus A."/>
            <person name="Mayilraj S."/>
            <person name="Chen F."/>
            <person name="Copeland A."/>
            <person name="Del Rio T.G."/>
            <person name="Nolan M."/>
            <person name="Lucas S."/>
            <person name="Tice H."/>
            <person name="Cheng J.F."/>
            <person name="Chertkov O."/>
            <person name="Bruce D."/>
            <person name="Goodwin L."/>
            <person name="Pitluck S."/>
            <person name="Rohde M."/>
            <person name="Goker M."/>
            <person name="Pati A."/>
            <person name="Ivanova N."/>
            <person name="Mavromatis K."/>
            <person name="Chen A."/>
            <person name="Palaniappan K."/>
            <person name="Hauser L."/>
            <person name="Chang Y.J."/>
            <person name="Jeffries C.C."/>
            <person name="Brettin T."/>
            <person name="Detter J.C."/>
            <person name="Han C."/>
            <person name="Chain P."/>
            <person name="Tindall B.J."/>
            <person name="Bristow J."/>
            <person name="Eisen J.A."/>
            <person name="Markowitz V."/>
            <person name="Hugenholtz P."/>
            <person name="Kyrpides N.C."/>
            <person name="Klenk H.P."/>
        </authorList>
    </citation>
    <scope>NUCLEOTIDE SEQUENCE [LARGE SCALE GENOMIC DNA]</scope>
    <source>
        <strain evidence="4">ATCC 29888 / DSM 43827 / JCM 3225 / NBRC 14064 / NCIMB 13271 / NRRL B-12336 / IMRU 3971 / 101</strain>
    </source>
</reference>
<gene>
    <name evidence="3" type="ordered locus">Amir_3890</name>
</gene>
<evidence type="ECO:0000259" key="2">
    <source>
        <dbReference type="Pfam" id="PF01471"/>
    </source>
</evidence>
<organism evidence="3 4">
    <name type="scientific">Actinosynnema mirum (strain ATCC 29888 / DSM 43827 / JCM 3225 / NBRC 14064 / NCIMB 13271 / NRRL B-12336 / IMRU 3971 / 101)</name>
    <dbReference type="NCBI Taxonomy" id="446462"/>
    <lineage>
        <taxon>Bacteria</taxon>
        <taxon>Bacillati</taxon>
        <taxon>Actinomycetota</taxon>
        <taxon>Actinomycetes</taxon>
        <taxon>Pseudonocardiales</taxon>
        <taxon>Pseudonocardiaceae</taxon>
        <taxon>Actinosynnema</taxon>
    </lineage>
</organism>
<feature type="signal peptide" evidence="1">
    <location>
        <begin position="1"/>
        <end position="24"/>
    </location>
</feature>
<dbReference type="Gene3D" id="1.10.101.10">
    <property type="entry name" value="PGBD-like superfamily/PGBD"/>
    <property type="match status" value="1"/>
</dbReference>
<dbReference type="Pfam" id="PF01471">
    <property type="entry name" value="PG_binding_1"/>
    <property type="match status" value="1"/>
</dbReference>
<accession>C6WEG4</accession>
<dbReference type="InterPro" id="IPR036365">
    <property type="entry name" value="PGBD-like_sf"/>
</dbReference>
<dbReference type="InterPro" id="IPR036366">
    <property type="entry name" value="PGBDSf"/>
</dbReference>
<sequence>MRRVTMALLGLLAPAMLFTGVATAAAAPEKVVVAVQEAPVAAGGPEAVAEAACTSYTNVYVGGTYYLHVPSLGTDSWNFNCVVVRGHKGWPVLVLQESLNACYGQGLVEDGDFGGNTERAVRNVQAIIGVPVDGRAGPITRKAMLWQAYDHGNGGAHTGWCTHY</sequence>
<dbReference type="InterPro" id="IPR002477">
    <property type="entry name" value="Peptidoglycan-bd-like"/>
</dbReference>
<evidence type="ECO:0000256" key="1">
    <source>
        <dbReference type="SAM" id="SignalP"/>
    </source>
</evidence>
<keyword evidence="4" id="KW-1185">Reference proteome</keyword>
<dbReference type="KEGG" id="ami:Amir_3890"/>
<dbReference type="HOGENOM" id="CLU_137187_0_0_11"/>